<protein>
    <recommendedName>
        <fullName evidence="3">PCI domain-containing protein</fullName>
    </recommendedName>
</protein>
<evidence type="ECO:0008006" key="3">
    <source>
        <dbReference type="Google" id="ProtNLM"/>
    </source>
</evidence>
<dbReference type="AlphaFoldDB" id="A0A9P8PLK3"/>
<reference evidence="1" key="2">
    <citation type="submission" date="2021-01" db="EMBL/GenBank/DDBJ databases">
        <authorList>
            <person name="Schikora-Tamarit M.A."/>
        </authorList>
    </citation>
    <scope>NUCLEOTIDE SEQUENCE</scope>
    <source>
        <strain evidence="1">CBS6341</strain>
    </source>
</reference>
<accession>A0A9P8PLK3</accession>
<sequence length="451" mass="52242">MINQPSEVLNKIIENYTGVSLIERLSLFAKSPEPSIAVKASIEALKYLSSHSWNSPHIEEIFLPIIERFDNDPIHSKYKNIQWLEHLRVRQARKSEELNADNFYHESDIDNLKEVIYMNVVNKQFTDAQNMINSSSLNSKSLQLSEISAQIGILQGNYSLTINQDKKIESFISSALSNEIYNKRLIKVEIETYFRIKFLIIFASFLKKEYDETIQLCSDVIKLSLKANDDNIISSLDILNDAERFGSFITKDEIIFSYNFSVLLTQTPVQLNQTLTEKVFNSFQNSDLDAYKSLFQSITTANFKQLFIQLDERFDPFAKLNVFIKKVWESLRLELRYKSYELYFSLVIKVSAEHLSNKLNIEINQLIKEVKGFIKDKELEFFFDEQENIFLKAKYDKHEVFLNKLTAATENIEIIESKIKDSLISANEKAKNIFADSSQRKPLAGLKGIFG</sequence>
<keyword evidence="2" id="KW-1185">Reference proteome</keyword>
<comment type="caution">
    <text evidence="1">The sequence shown here is derived from an EMBL/GenBank/DDBJ whole genome shotgun (WGS) entry which is preliminary data.</text>
</comment>
<evidence type="ECO:0000313" key="2">
    <source>
        <dbReference type="Proteomes" id="UP000769528"/>
    </source>
</evidence>
<gene>
    <name evidence="1" type="ORF">WICMUC_003535</name>
</gene>
<dbReference type="Proteomes" id="UP000769528">
    <property type="component" value="Unassembled WGS sequence"/>
</dbReference>
<reference evidence="1" key="1">
    <citation type="journal article" date="2021" name="Open Biol.">
        <title>Shared evolutionary footprints suggest mitochondrial oxidative damage underlies multiple complex I losses in fungi.</title>
        <authorList>
            <person name="Schikora-Tamarit M.A."/>
            <person name="Marcet-Houben M."/>
            <person name="Nosek J."/>
            <person name="Gabaldon T."/>
        </authorList>
    </citation>
    <scope>NUCLEOTIDE SEQUENCE</scope>
    <source>
        <strain evidence="1">CBS6341</strain>
    </source>
</reference>
<organism evidence="1 2">
    <name type="scientific">Wickerhamomyces mucosus</name>
    <dbReference type="NCBI Taxonomy" id="1378264"/>
    <lineage>
        <taxon>Eukaryota</taxon>
        <taxon>Fungi</taxon>
        <taxon>Dikarya</taxon>
        <taxon>Ascomycota</taxon>
        <taxon>Saccharomycotina</taxon>
        <taxon>Saccharomycetes</taxon>
        <taxon>Phaffomycetales</taxon>
        <taxon>Wickerhamomycetaceae</taxon>
        <taxon>Wickerhamomyces</taxon>
    </lineage>
</organism>
<proteinExistence type="predicted"/>
<dbReference type="OrthoDB" id="3979850at2759"/>
<dbReference type="EMBL" id="JAEUBF010000949">
    <property type="protein sequence ID" value="KAH3673632.1"/>
    <property type="molecule type" value="Genomic_DNA"/>
</dbReference>
<name>A0A9P8PLK3_9ASCO</name>
<dbReference type="Gene3D" id="1.25.40.570">
    <property type="match status" value="1"/>
</dbReference>
<evidence type="ECO:0000313" key="1">
    <source>
        <dbReference type="EMBL" id="KAH3673632.1"/>
    </source>
</evidence>